<evidence type="ECO:0000313" key="1">
    <source>
        <dbReference type="EMBL" id="EFQ36088.1"/>
    </source>
</evidence>
<evidence type="ECO:0000313" key="2">
    <source>
        <dbReference type="Proteomes" id="UP000008782"/>
    </source>
</evidence>
<dbReference type="OrthoDB" id="4830522at2759"/>
<name>E3QZ00_COLGM</name>
<gene>
    <name evidence="1" type="ORF">GLRG_11232</name>
</gene>
<dbReference type="Proteomes" id="UP000008782">
    <property type="component" value="Unassembled WGS sequence"/>
</dbReference>
<dbReference type="GeneID" id="24416597"/>
<reference evidence="2" key="1">
    <citation type="journal article" date="2012" name="Nat. Genet.">
        <title>Lifestyle transitions in plant pathogenic Colletotrichum fungi deciphered by genome and transcriptome analyses.</title>
        <authorList>
            <person name="O'Connell R.J."/>
            <person name="Thon M.R."/>
            <person name="Hacquard S."/>
            <person name="Amyotte S.G."/>
            <person name="Kleemann J."/>
            <person name="Torres M.F."/>
            <person name="Damm U."/>
            <person name="Buiate E.A."/>
            <person name="Epstein L."/>
            <person name="Alkan N."/>
            <person name="Altmueller J."/>
            <person name="Alvarado-Balderrama L."/>
            <person name="Bauser C.A."/>
            <person name="Becker C."/>
            <person name="Birren B.W."/>
            <person name="Chen Z."/>
            <person name="Choi J."/>
            <person name="Crouch J.A."/>
            <person name="Duvick J.P."/>
            <person name="Farman M.A."/>
            <person name="Gan P."/>
            <person name="Heiman D."/>
            <person name="Henrissat B."/>
            <person name="Howard R.J."/>
            <person name="Kabbage M."/>
            <person name="Koch C."/>
            <person name="Kracher B."/>
            <person name="Kubo Y."/>
            <person name="Law A.D."/>
            <person name="Lebrun M.-H."/>
            <person name="Lee Y.-H."/>
            <person name="Miyara I."/>
            <person name="Moore N."/>
            <person name="Neumann U."/>
            <person name="Nordstroem K."/>
            <person name="Panaccione D.G."/>
            <person name="Panstruga R."/>
            <person name="Place M."/>
            <person name="Proctor R.H."/>
            <person name="Prusky D."/>
            <person name="Rech G."/>
            <person name="Reinhardt R."/>
            <person name="Rollins J.A."/>
            <person name="Rounsley S."/>
            <person name="Schardl C.L."/>
            <person name="Schwartz D.C."/>
            <person name="Shenoy N."/>
            <person name="Shirasu K."/>
            <person name="Sikhakolli U.R."/>
            <person name="Stueber K."/>
            <person name="Sukno S.A."/>
            <person name="Sweigard J.A."/>
            <person name="Takano Y."/>
            <person name="Takahara H."/>
            <person name="Trail F."/>
            <person name="van der Does H.C."/>
            <person name="Voll L.M."/>
            <person name="Will I."/>
            <person name="Young S."/>
            <person name="Zeng Q."/>
            <person name="Zhang J."/>
            <person name="Zhou S."/>
            <person name="Dickman M.B."/>
            <person name="Schulze-Lefert P."/>
            <person name="Ver Loren van Themaat E."/>
            <person name="Ma L.-J."/>
            <person name="Vaillancourt L.J."/>
        </authorList>
    </citation>
    <scope>NUCLEOTIDE SEQUENCE [LARGE SCALE GENOMIC DNA]</scope>
    <source>
        <strain evidence="2">M1.001 / M2 / FGSC 10212</strain>
    </source>
</reference>
<dbReference type="VEuPathDB" id="FungiDB:GLRG_11232"/>
<dbReference type="RefSeq" id="XP_008100108.1">
    <property type="nucleotide sequence ID" value="XM_008101917.1"/>
</dbReference>
<dbReference type="AlphaFoldDB" id="E3QZ00"/>
<accession>E3QZ00</accession>
<dbReference type="HOGENOM" id="CLU_1916933_0_0_1"/>
<dbReference type="eggNOG" id="ENOG502T7ZZ">
    <property type="taxonomic scope" value="Eukaryota"/>
</dbReference>
<protein>
    <submittedName>
        <fullName evidence="1">Uncharacterized protein</fullName>
    </submittedName>
</protein>
<sequence length="132" mass="15025">MLTNLSCLVCMLSGRGHHTQHVCRSEVQHLRITDTHISFAPGCKCRIWQHVILFQLSPTTADFKQWDRVARGLYLVRSDNTSWGAAWDLVSYCKIQPGLSRCASEAILLGLVRQTDGERVWKAWTRGLLCIE</sequence>
<proteinExistence type="predicted"/>
<keyword evidence="2" id="KW-1185">Reference proteome</keyword>
<dbReference type="EMBL" id="GG697408">
    <property type="protein sequence ID" value="EFQ36088.1"/>
    <property type="molecule type" value="Genomic_DNA"/>
</dbReference>
<organism evidence="2">
    <name type="scientific">Colletotrichum graminicola (strain M1.001 / M2 / FGSC 10212)</name>
    <name type="common">Maize anthracnose fungus</name>
    <name type="synonym">Glomerella graminicola</name>
    <dbReference type="NCBI Taxonomy" id="645133"/>
    <lineage>
        <taxon>Eukaryota</taxon>
        <taxon>Fungi</taxon>
        <taxon>Dikarya</taxon>
        <taxon>Ascomycota</taxon>
        <taxon>Pezizomycotina</taxon>
        <taxon>Sordariomycetes</taxon>
        <taxon>Hypocreomycetidae</taxon>
        <taxon>Glomerellales</taxon>
        <taxon>Glomerellaceae</taxon>
        <taxon>Colletotrichum</taxon>
        <taxon>Colletotrichum graminicola species complex</taxon>
    </lineage>
</organism>